<evidence type="ECO:0000313" key="2">
    <source>
        <dbReference type="EMBL" id="SDB13575.1"/>
    </source>
</evidence>
<evidence type="ECO:0000259" key="1">
    <source>
        <dbReference type="PROSITE" id="PS51154"/>
    </source>
</evidence>
<dbReference type="Gene3D" id="3.40.220.10">
    <property type="entry name" value="Leucine Aminopeptidase, subunit E, domain 1"/>
    <property type="match status" value="1"/>
</dbReference>
<dbReference type="Pfam" id="PF01661">
    <property type="entry name" value="Macro"/>
    <property type="match status" value="1"/>
</dbReference>
<dbReference type="InterPro" id="IPR002589">
    <property type="entry name" value="Macro_dom"/>
</dbReference>
<dbReference type="PROSITE" id="PS51154">
    <property type="entry name" value="MACRO"/>
    <property type="match status" value="1"/>
</dbReference>
<dbReference type="EMBL" id="FMXR01000007">
    <property type="protein sequence ID" value="SDB13575.1"/>
    <property type="molecule type" value="Genomic_DNA"/>
</dbReference>
<dbReference type="AlphaFoldDB" id="A0A1G6AYY9"/>
<sequence length="339" mass="39112">MSLKVIRDSIINIKSDAIINPACRTPEYKNGVDRLIYETAGKEKLLAARQLDIGVMSPGEAKKTLAYNLKDRLGTRFIIHTFSTTWKDGSTGEKQTLADCYLKSFSLAYRLGCTSIATPILGTGTFSYPRKIAIQIALSEAIAFLLDHDMDIILVVYDEETTKEMKKIFPNIEEHVGYQDVVESSQKLYLKDEHLIVPQYMPEFREPSKEEVELNEAMQAQRGEYPEEEKTVQEQLFAYMNRTNLESSDIYSVANISRKTFSGWLNGKKIPQKENVWKLIFALRLNQYEATSFMNSCKCDMEEMRDKILLDFLKENIYNIKKINKKLEENNMKILEMNE</sequence>
<organism evidence="2 3">
    <name type="scientific">Eubacterium oxidoreducens</name>
    <dbReference type="NCBI Taxonomy" id="1732"/>
    <lineage>
        <taxon>Bacteria</taxon>
        <taxon>Bacillati</taxon>
        <taxon>Bacillota</taxon>
        <taxon>Clostridia</taxon>
        <taxon>Eubacteriales</taxon>
        <taxon>Eubacteriaceae</taxon>
        <taxon>Eubacterium</taxon>
    </lineage>
</organism>
<accession>A0A1G6AYY9</accession>
<dbReference type="STRING" id="1732.SAMN02910417_01042"/>
<dbReference type="SUPFAM" id="SSF52949">
    <property type="entry name" value="Macro domain-like"/>
    <property type="match status" value="1"/>
</dbReference>
<keyword evidence="3" id="KW-1185">Reference proteome</keyword>
<dbReference type="InterPro" id="IPR010982">
    <property type="entry name" value="Lambda_DNA-bd_dom_sf"/>
</dbReference>
<gene>
    <name evidence="2" type="ORF">SAMN02910417_01042</name>
</gene>
<dbReference type="Gene3D" id="1.10.260.40">
    <property type="entry name" value="lambda repressor-like DNA-binding domains"/>
    <property type="match status" value="1"/>
</dbReference>
<name>A0A1G6AYY9_EUBOX</name>
<dbReference type="GO" id="GO:0003677">
    <property type="term" value="F:DNA binding"/>
    <property type="evidence" value="ECO:0007669"/>
    <property type="project" value="InterPro"/>
</dbReference>
<reference evidence="2 3" key="1">
    <citation type="submission" date="2016-10" db="EMBL/GenBank/DDBJ databases">
        <authorList>
            <person name="de Groot N.N."/>
        </authorList>
    </citation>
    <scope>NUCLEOTIDE SEQUENCE [LARGE SCALE GENOMIC DNA]</scope>
    <source>
        <strain evidence="2 3">DSM 3217</strain>
    </source>
</reference>
<dbReference type="Proteomes" id="UP000199228">
    <property type="component" value="Unassembled WGS sequence"/>
</dbReference>
<dbReference type="InterPro" id="IPR043472">
    <property type="entry name" value="Macro_dom-like"/>
</dbReference>
<dbReference type="RefSeq" id="WP_090172935.1">
    <property type="nucleotide sequence ID" value="NZ_FMXR01000007.1"/>
</dbReference>
<dbReference type="PANTHER" id="PTHR11106">
    <property type="entry name" value="GANGLIOSIDE INDUCED DIFFERENTIATION ASSOCIATED PROTEIN 2-RELATED"/>
    <property type="match status" value="1"/>
</dbReference>
<dbReference type="OrthoDB" id="6194521at2"/>
<protein>
    <submittedName>
        <fullName evidence="2">O-acetyl-ADP-ribose deacetylase (Regulator of RNase III), contains Macro domain</fullName>
    </submittedName>
</protein>
<proteinExistence type="predicted"/>
<dbReference type="PANTHER" id="PTHR11106:SF27">
    <property type="entry name" value="MACRO DOMAIN-CONTAINING PROTEIN"/>
    <property type="match status" value="1"/>
</dbReference>
<feature type="domain" description="Macro" evidence="1">
    <location>
        <begin position="1"/>
        <end position="173"/>
    </location>
</feature>
<dbReference type="SMART" id="SM00506">
    <property type="entry name" value="A1pp"/>
    <property type="match status" value="1"/>
</dbReference>
<evidence type="ECO:0000313" key="3">
    <source>
        <dbReference type="Proteomes" id="UP000199228"/>
    </source>
</evidence>